<proteinExistence type="predicted"/>
<name>A0A1L9WMB5_ASPA1</name>
<dbReference type="GeneID" id="30975559"/>
<accession>A0A1L9WMB5</accession>
<feature type="transmembrane region" description="Helical" evidence="1">
    <location>
        <begin position="60"/>
        <end position="79"/>
    </location>
</feature>
<protein>
    <submittedName>
        <fullName evidence="2">Uncharacterized protein</fullName>
    </submittedName>
</protein>
<dbReference type="AlphaFoldDB" id="A0A1L9WMB5"/>
<dbReference type="RefSeq" id="XP_020053646.1">
    <property type="nucleotide sequence ID" value="XM_020201745.1"/>
</dbReference>
<evidence type="ECO:0000313" key="3">
    <source>
        <dbReference type="Proteomes" id="UP000184546"/>
    </source>
</evidence>
<evidence type="ECO:0000256" key="1">
    <source>
        <dbReference type="SAM" id="Phobius"/>
    </source>
</evidence>
<keyword evidence="1" id="KW-0472">Membrane</keyword>
<reference evidence="3" key="1">
    <citation type="journal article" date="2017" name="Genome Biol.">
        <title>Comparative genomics reveals high biological diversity and specific adaptations in the industrially and medically important fungal genus Aspergillus.</title>
        <authorList>
            <person name="de Vries R.P."/>
            <person name="Riley R."/>
            <person name="Wiebenga A."/>
            <person name="Aguilar-Osorio G."/>
            <person name="Amillis S."/>
            <person name="Uchima C.A."/>
            <person name="Anderluh G."/>
            <person name="Asadollahi M."/>
            <person name="Askin M."/>
            <person name="Barry K."/>
            <person name="Battaglia E."/>
            <person name="Bayram O."/>
            <person name="Benocci T."/>
            <person name="Braus-Stromeyer S.A."/>
            <person name="Caldana C."/>
            <person name="Canovas D."/>
            <person name="Cerqueira G.C."/>
            <person name="Chen F."/>
            <person name="Chen W."/>
            <person name="Choi C."/>
            <person name="Clum A."/>
            <person name="Dos Santos R.A."/>
            <person name="Damasio A.R."/>
            <person name="Diallinas G."/>
            <person name="Emri T."/>
            <person name="Fekete E."/>
            <person name="Flipphi M."/>
            <person name="Freyberg S."/>
            <person name="Gallo A."/>
            <person name="Gournas C."/>
            <person name="Habgood R."/>
            <person name="Hainaut M."/>
            <person name="Harispe M.L."/>
            <person name="Henrissat B."/>
            <person name="Hilden K.S."/>
            <person name="Hope R."/>
            <person name="Hossain A."/>
            <person name="Karabika E."/>
            <person name="Karaffa L."/>
            <person name="Karanyi Z."/>
            <person name="Krasevec N."/>
            <person name="Kuo A."/>
            <person name="Kusch H."/>
            <person name="LaButti K."/>
            <person name="Lagendijk E.L."/>
            <person name="Lapidus A."/>
            <person name="Levasseur A."/>
            <person name="Lindquist E."/>
            <person name="Lipzen A."/>
            <person name="Logrieco A.F."/>
            <person name="MacCabe A."/>
            <person name="Maekelae M.R."/>
            <person name="Malavazi I."/>
            <person name="Melin P."/>
            <person name="Meyer V."/>
            <person name="Mielnichuk N."/>
            <person name="Miskei M."/>
            <person name="Molnar A.P."/>
            <person name="Mule G."/>
            <person name="Ngan C.Y."/>
            <person name="Orejas M."/>
            <person name="Orosz E."/>
            <person name="Ouedraogo J.P."/>
            <person name="Overkamp K.M."/>
            <person name="Park H.-S."/>
            <person name="Perrone G."/>
            <person name="Piumi F."/>
            <person name="Punt P.J."/>
            <person name="Ram A.F."/>
            <person name="Ramon A."/>
            <person name="Rauscher S."/>
            <person name="Record E."/>
            <person name="Riano-Pachon D.M."/>
            <person name="Robert V."/>
            <person name="Roehrig J."/>
            <person name="Ruller R."/>
            <person name="Salamov A."/>
            <person name="Salih N.S."/>
            <person name="Samson R.A."/>
            <person name="Sandor E."/>
            <person name="Sanguinetti M."/>
            <person name="Schuetze T."/>
            <person name="Sepcic K."/>
            <person name="Shelest E."/>
            <person name="Sherlock G."/>
            <person name="Sophianopoulou V."/>
            <person name="Squina F.M."/>
            <person name="Sun H."/>
            <person name="Susca A."/>
            <person name="Todd R.B."/>
            <person name="Tsang A."/>
            <person name="Unkles S.E."/>
            <person name="van de Wiele N."/>
            <person name="van Rossen-Uffink D."/>
            <person name="Oliveira J.V."/>
            <person name="Vesth T.C."/>
            <person name="Visser J."/>
            <person name="Yu J.-H."/>
            <person name="Zhou M."/>
            <person name="Andersen M.R."/>
            <person name="Archer D.B."/>
            <person name="Baker S.E."/>
            <person name="Benoit I."/>
            <person name="Brakhage A.A."/>
            <person name="Braus G.H."/>
            <person name="Fischer R."/>
            <person name="Frisvad J.C."/>
            <person name="Goldman G.H."/>
            <person name="Houbraken J."/>
            <person name="Oakley B."/>
            <person name="Pocsi I."/>
            <person name="Scazzocchio C."/>
            <person name="Seiboth B."/>
            <person name="vanKuyk P.A."/>
            <person name="Wortman J."/>
            <person name="Dyer P.S."/>
            <person name="Grigoriev I.V."/>
        </authorList>
    </citation>
    <scope>NUCLEOTIDE SEQUENCE [LARGE SCALE GENOMIC DNA]</scope>
    <source>
        <strain evidence="3">ATCC 16872 / CBS 172.66 / WB 5094</strain>
    </source>
</reference>
<keyword evidence="1" id="KW-0812">Transmembrane</keyword>
<sequence>MAWLSILRGGFNALFYPTLYLVRWAYTLLRILTSPLVALGYFAVQIIFLPLRILVKFEALFAFLAIAILAGVGIGLILFGTTTITVETADRLIKFILGTAARKFYGNDDDLPDDTAKTTPSASNPSIEDDYFTAWHGRQASRDLRKAALLADTIVEEEEASRSSSHSR</sequence>
<dbReference type="Proteomes" id="UP000184546">
    <property type="component" value="Unassembled WGS sequence"/>
</dbReference>
<gene>
    <name evidence="2" type="ORF">ASPACDRAFT_46163</name>
</gene>
<organism evidence="2 3">
    <name type="scientific">Aspergillus aculeatus (strain ATCC 16872 / CBS 172.66 / WB 5094)</name>
    <dbReference type="NCBI Taxonomy" id="690307"/>
    <lineage>
        <taxon>Eukaryota</taxon>
        <taxon>Fungi</taxon>
        <taxon>Dikarya</taxon>
        <taxon>Ascomycota</taxon>
        <taxon>Pezizomycotina</taxon>
        <taxon>Eurotiomycetes</taxon>
        <taxon>Eurotiomycetidae</taxon>
        <taxon>Eurotiales</taxon>
        <taxon>Aspergillaceae</taxon>
        <taxon>Aspergillus</taxon>
        <taxon>Aspergillus subgen. Circumdati</taxon>
    </lineage>
</organism>
<keyword evidence="3" id="KW-1185">Reference proteome</keyword>
<dbReference type="VEuPathDB" id="FungiDB:ASPACDRAFT_46163"/>
<evidence type="ECO:0000313" key="2">
    <source>
        <dbReference type="EMBL" id="OJJ97306.1"/>
    </source>
</evidence>
<dbReference type="OrthoDB" id="4502894at2759"/>
<keyword evidence="1" id="KW-1133">Transmembrane helix</keyword>
<dbReference type="EMBL" id="KV878983">
    <property type="protein sequence ID" value="OJJ97306.1"/>
    <property type="molecule type" value="Genomic_DNA"/>
</dbReference>
<dbReference type="OMA" id="YLASWIY"/>
<feature type="transmembrane region" description="Helical" evidence="1">
    <location>
        <begin position="24"/>
        <end position="48"/>
    </location>
</feature>